<accession>A0A8H3ZAW4</accession>
<dbReference type="AlphaFoldDB" id="A0A8H3ZAW4"/>
<dbReference type="Proteomes" id="UP000490939">
    <property type="component" value="Unassembled WGS sequence"/>
</dbReference>
<evidence type="ECO:0000313" key="5">
    <source>
        <dbReference type="Proteomes" id="UP000490939"/>
    </source>
</evidence>
<dbReference type="SUPFAM" id="SSF52047">
    <property type="entry name" value="RNI-like"/>
    <property type="match status" value="1"/>
</dbReference>
<sequence length="423" mass="48408">MERLPAELIDNVADQIDNEELKSLHQVSRILNRHTHQAFIKRFFVTRKLDTSLDCMNQLINLMRFSPFASLVQNLVFDTVRQPDDSHLSVKIAEIMKRFAGRELNSITFVNSASATLMDSGLPPDGRHCNDIARFRNRTRDTNSITRQILIPMQLQGIRTRKFSVPGAGRTYGIGCSGLIFFSNFFSSLHHLDIFVYSENVHRSEGRDLLVRREASYLASFINKCPRLSNLKLGTTNQISVGFPTHLFTNTLFSSLTNLDLLETVSLTGWQDMTYTTFLSFLTTTPNISRLELVQTSIHAEGLQKHMGWVIVLRHLLEYHTLTHFSWQRLWAATKWEDYDGNADNTLVGPPSGLISTHVDACDKEACVDRVHCRNGVYPRRTVKGRSAVEKTFSCMLANFERMKRFDLAEEMGRYDDFEDTEV</sequence>
<evidence type="ECO:0000313" key="4">
    <source>
        <dbReference type="Proteomes" id="UP000447873"/>
    </source>
</evidence>
<keyword evidence="5" id="KW-1185">Reference proteome</keyword>
<evidence type="ECO:0000313" key="2">
    <source>
        <dbReference type="EMBL" id="KAE9982190.1"/>
    </source>
</evidence>
<evidence type="ECO:0000313" key="3">
    <source>
        <dbReference type="EMBL" id="KAE9989558.1"/>
    </source>
</evidence>
<dbReference type="InterPro" id="IPR032675">
    <property type="entry name" value="LRR_dom_sf"/>
</dbReference>
<dbReference type="Proteomes" id="UP000447873">
    <property type="component" value="Unassembled WGS sequence"/>
</dbReference>
<reference evidence="3 5" key="1">
    <citation type="submission" date="2019-07" db="EMBL/GenBank/DDBJ databases">
        <title>Venturia inaequalis Genome Resource.</title>
        <authorList>
            <person name="Lichtner F.J."/>
        </authorList>
    </citation>
    <scope>NUCLEOTIDE SEQUENCE [LARGE SCALE GENOMIC DNA]</scope>
    <source>
        <strain evidence="2 4">120213</strain>
        <strain evidence="3 5">DMI_063113</strain>
    </source>
</reference>
<evidence type="ECO:0000259" key="1">
    <source>
        <dbReference type="PROSITE" id="PS50181"/>
    </source>
</evidence>
<protein>
    <recommendedName>
        <fullName evidence="1">F-box domain-containing protein</fullName>
    </recommendedName>
</protein>
<proteinExistence type="predicted"/>
<feature type="domain" description="F-box" evidence="1">
    <location>
        <begin position="1"/>
        <end position="47"/>
    </location>
</feature>
<dbReference type="Gene3D" id="3.80.10.10">
    <property type="entry name" value="Ribonuclease Inhibitor"/>
    <property type="match status" value="1"/>
</dbReference>
<dbReference type="EMBL" id="WNWS01000079">
    <property type="protein sequence ID" value="KAE9982190.1"/>
    <property type="molecule type" value="Genomic_DNA"/>
</dbReference>
<name>A0A8H3ZAW4_VENIN</name>
<comment type="caution">
    <text evidence="3">The sequence shown here is derived from an EMBL/GenBank/DDBJ whole genome shotgun (WGS) entry which is preliminary data.</text>
</comment>
<gene>
    <name evidence="3" type="ORF">EG327_002562</name>
    <name evidence="2" type="ORF">EG328_011102</name>
</gene>
<dbReference type="InterPro" id="IPR001810">
    <property type="entry name" value="F-box_dom"/>
</dbReference>
<organism evidence="3 5">
    <name type="scientific">Venturia inaequalis</name>
    <name type="common">Apple scab fungus</name>
    <dbReference type="NCBI Taxonomy" id="5025"/>
    <lineage>
        <taxon>Eukaryota</taxon>
        <taxon>Fungi</taxon>
        <taxon>Dikarya</taxon>
        <taxon>Ascomycota</taxon>
        <taxon>Pezizomycotina</taxon>
        <taxon>Dothideomycetes</taxon>
        <taxon>Pleosporomycetidae</taxon>
        <taxon>Venturiales</taxon>
        <taxon>Venturiaceae</taxon>
        <taxon>Venturia</taxon>
    </lineage>
</organism>
<dbReference type="EMBL" id="WNWR01000180">
    <property type="protein sequence ID" value="KAE9989558.1"/>
    <property type="molecule type" value="Genomic_DNA"/>
</dbReference>
<dbReference type="PROSITE" id="PS50181">
    <property type="entry name" value="FBOX"/>
    <property type="match status" value="1"/>
</dbReference>